<sequence length="98" mass="10800">MYQVTAHVAAPDKSCKGIVTGIDSGTHSDELMANLRSPRVPILYARMLGKSKATLVTFDGLEVPRAIYYYGGELRCRPHRPLCEICSLCLKTGDRTDV</sequence>
<dbReference type="VEuPathDB" id="VectorBase:HLOH_042546"/>
<organism evidence="1 2">
    <name type="scientific">Haemaphysalis longicornis</name>
    <name type="common">Bush tick</name>
    <dbReference type="NCBI Taxonomy" id="44386"/>
    <lineage>
        <taxon>Eukaryota</taxon>
        <taxon>Metazoa</taxon>
        <taxon>Ecdysozoa</taxon>
        <taxon>Arthropoda</taxon>
        <taxon>Chelicerata</taxon>
        <taxon>Arachnida</taxon>
        <taxon>Acari</taxon>
        <taxon>Parasitiformes</taxon>
        <taxon>Ixodida</taxon>
        <taxon>Ixodoidea</taxon>
        <taxon>Ixodidae</taxon>
        <taxon>Haemaphysalinae</taxon>
        <taxon>Haemaphysalis</taxon>
    </lineage>
</organism>
<evidence type="ECO:0000313" key="1">
    <source>
        <dbReference type="EMBL" id="KAH9364655.1"/>
    </source>
</evidence>
<accession>A0A9J6FPE5</accession>
<proteinExistence type="predicted"/>
<reference evidence="1 2" key="1">
    <citation type="journal article" date="2020" name="Cell">
        <title>Large-Scale Comparative Analyses of Tick Genomes Elucidate Their Genetic Diversity and Vector Capacities.</title>
        <authorList>
            <consortium name="Tick Genome and Microbiome Consortium (TIGMIC)"/>
            <person name="Jia N."/>
            <person name="Wang J."/>
            <person name="Shi W."/>
            <person name="Du L."/>
            <person name="Sun Y."/>
            <person name="Zhan W."/>
            <person name="Jiang J.F."/>
            <person name="Wang Q."/>
            <person name="Zhang B."/>
            <person name="Ji P."/>
            <person name="Bell-Sakyi L."/>
            <person name="Cui X.M."/>
            <person name="Yuan T.T."/>
            <person name="Jiang B.G."/>
            <person name="Yang W.F."/>
            <person name="Lam T.T."/>
            <person name="Chang Q.C."/>
            <person name="Ding S.J."/>
            <person name="Wang X.J."/>
            <person name="Zhu J.G."/>
            <person name="Ruan X.D."/>
            <person name="Zhao L."/>
            <person name="Wei J.T."/>
            <person name="Ye R.Z."/>
            <person name="Que T.C."/>
            <person name="Du C.H."/>
            <person name="Zhou Y.H."/>
            <person name="Cheng J.X."/>
            <person name="Dai P.F."/>
            <person name="Guo W.B."/>
            <person name="Han X.H."/>
            <person name="Huang E.J."/>
            <person name="Li L.F."/>
            <person name="Wei W."/>
            <person name="Gao Y.C."/>
            <person name="Liu J.Z."/>
            <person name="Shao H.Z."/>
            <person name="Wang X."/>
            <person name="Wang C.C."/>
            <person name="Yang T.C."/>
            <person name="Huo Q.B."/>
            <person name="Li W."/>
            <person name="Chen H.Y."/>
            <person name="Chen S.E."/>
            <person name="Zhou L.G."/>
            <person name="Ni X.B."/>
            <person name="Tian J.H."/>
            <person name="Sheng Y."/>
            <person name="Liu T."/>
            <person name="Pan Y.S."/>
            <person name="Xia L.Y."/>
            <person name="Li J."/>
            <person name="Zhao F."/>
            <person name="Cao W.C."/>
        </authorList>
    </citation>
    <scope>NUCLEOTIDE SEQUENCE [LARGE SCALE GENOMIC DNA]</scope>
    <source>
        <strain evidence="1">HaeL-2018</strain>
    </source>
</reference>
<dbReference type="AlphaFoldDB" id="A0A9J6FPE5"/>
<comment type="caution">
    <text evidence="1">The sequence shown here is derived from an EMBL/GenBank/DDBJ whole genome shotgun (WGS) entry which is preliminary data.</text>
</comment>
<dbReference type="EMBL" id="JABSTR010000002">
    <property type="protein sequence ID" value="KAH9364655.1"/>
    <property type="molecule type" value="Genomic_DNA"/>
</dbReference>
<keyword evidence="2" id="KW-1185">Reference proteome</keyword>
<gene>
    <name evidence="1" type="ORF">HPB48_022693</name>
</gene>
<protein>
    <submittedName>
        <fullName evidence="1">Uncharacterized protein</fullName>
    </submittedName>
</protein>
<dbReference type="Proteomes" id="UP000821853">
    <property type="component" value="Chromosome 10"/>
</dbReference>
<evidence type="ECO:0000313" key="2">
    <source>
        <dbReference type="Proteomes" id="UP000821853"/>
    </source>
</evidence>
<name>A0A9J6FPE5_HAELO</name>